<dbReference type="InterPro" id="IPR036953">
    <property type="entry name" value="GreA/GreB_C_sf"/>
</dbReference>
<proteinExistence type="predicted"/>
<protein>
    <recommendedName>
        <fullName evidence="1">Transcription elongation factor GreA/GreB C-terminal domain-containing protein</fullName>
    </recommendedName>
</protein>
<dbReference type="Pfam" id="PF01272">
    <property type="entry name" value="GreA_GreB"/>
    <property type="match status" value="1"/>
</dbReference>
<name>A0A1T2XKY8_9BACL</name>
<sequence length="149" mass="16917">MNHSILNGSRNQLVNQLVYLDEEKSNFLDQYFPVYGRERIHMEQLLTSYCEVLEQVIGGLDKGALNSVALIGSQVRLRYVEDGFTESFTLVHPDQADPEANRISFLSPMGKQLLMTKAEGNLQLEVPLGKVDVNIEEIKYMNDGKVQRN</sequence>
<dbReference type="PANTHER" id="PTHR30437">
    <property type="entry name" value="TRANSCRIPTION ELONGATION FACTOR GREA"/>
    <property type="match status" value="1"/>
</dbReference>
<dbReference type="GO" id="GO:0006354">
    <property type="term" value="P:DNA-templated transcription elongation"/>
    <property type="evidence" value="ECO:0007669"/>
    <property type="project" value="TreeGrafter"/>
</dbReference>
<evidence type="ECO:0000313" key="3">
    <source>
        <dbReference type="Proteomes" id="UP000190188"/>
    </source>
</evidence>
<dbReference type="Gene3D" id="3.10.50.30">
    <property type="entry name" value="Transcription elongation factor, GreA/GreB, C-terminal domain"/>
    <property type="match status" value="1"/>
</dbReference>
<comment type="caution">
    <text evidence="2">The sequence shown here is derived from an EMBL/GenBank/DDBJ whole genome shotgun (WGS) entry which is preliminary data.</text>
</comment>
<dbReference type="InterPro" id="IPR001437">
    <property type="entry name" value="Tscrpt_elong_fac_GreA/B_C"/>
</dbReference>
<dbReference type="GO" id="GO:0003677">
    <property type="term" value="F:DNA binding"/>
    <property type="evidence" value="ECO:0007669"/>
    <property type="project" value="InterPro"/>
</dbReference>
<dbReference type="Proteomes" id="UP000190188">
    <property type="component" value="Unassembled WGS sequence"/>
</dbReference>
<dbReference type="STRING" id="1324314.BVG16_07390"/>
<dbReference type="RefSeq" id="WP_078497886.1">
    <property type="nucleotide sequence ID" value="NZ_MSZX01000002.1"/>
</dbReference>
<dbReference type="OrthoDB" id="2898253at2"/>
<feature type="domain" description="Transcription elongation factor GreA/GreB C-terminal" evidence="1">
    <location>
        <begin position="68"/>
        <end position="140"/>
    </location>
</feature>
<gene>
    <name evidence="2" type="ORF">BVG16_07390</name>
</gene>
<dbReference type="EMBL" id="MSZX01000002">
    <property type="protein sequence ID" value="OPA80540.1"/>
    <property type="molecule type" value="Genomic_DNA"/>
</dbReference>
<keyword evidence="3" id="KW-1185">Reference proteome</keyword>
<organism evidence="2 3">
    <name type="scientific">Paenibacillus selenitireducens</name>
    <dbReference type="NCBI Taxonomy" id="1324314"/>
    <lineage>
        <taxon>Bacteria</taxon>
        <taxon>Bacillati</taxon>
        <taxon>Bacillota</taxon>
        <taxon>Bacilli</taxon>
        <taxon>Bacillales</taxon>
        <taxon>Paenibacillaceae</taxon>
        <taxon>Paenibacillus</taxon>
    </lineage>
</organism>
<dbReference type="PANTHER" id="PTHR30437:SF4">
    <property type="entry name" value="TRANSCRIPTION ELONGATION FACTOR GREA"/>
    <property type="match status" value="1"/>
</dbReference>
<accession>A0A1T2XKY8</accession>
<reference evidence="2 3" key="1">
    <citation type="submission" date="2017-01" db="EMBL/GenBank/DDBJ databases">
        <title>Genome analysis of Paenibacillus selenitrireducens ES3-24.</title>
        <authorList>
            <person name="Xu D."/>
            <person name="Yao R."/>
            <person name="Zheng S."/>
        </authorList>
    </citation>
    <scope>NUCLEOTIDE SEQUENCE [LARGE SCALE GENOMIC DNA]</scope>
    <source>
        <strain evidence="2 3">ES3-24</strain>
    </source>
</reference>
<dbReference type="GO" id="GO:0032784">
    <property type="term" value="P:regulation of DNA-templated transcription elongation"/>
    <property type="evidence" value="ECO:0007669"/>
    <property type="project" value="InterPro"/>
</dbReference>
<evidence type="ECO:0000259" key="1">
    <source>
        <dbReference type="Pfam" id="PF01272"/>
    </source>
</evidence>
<dbReference type="SUPFAM" id="SSF54534">
    <property type="entry name" value="FKBP-like"/>
    <property type="match status" value="1"/>
</dbReference>
<evidence type="ECO:0000313" key="2">
    <source>
        <dbReference type="EMBL" id="OPA80540.1"/>
    </source>
</evidence>
<dbReference type="AlphaFoldDB" id="A0A1T2XKY8"/>
<dbReference type="GO" id="GO:0070063">
    <property type="term" value="F:RNA polymerase binding"/>
    <property type="evidence" value="ECO:0007669"/>
    <property type="project" value="InterPro"/>
</dbReference>
<dbReference type="InterPro" id="IPR023459">
    <property type="entry name" value="Tscrpt_elong_fac_GreA/B_fam"/>
</dbReference>